<evidence type="ECO:0000256" key="5">
    <source>
        <dbReference type="ARBA" id="ARBA00038035"/>
    </source>
</evidence>
<keyword evidence="1" id="KW-0808">Transferase</keyword>
<evidence type="ECO:0000256" key="8">
    <source>
        <dbReference type="ARBA" id="ARBA00049299"/>
    </source>
</evidence>
<keyword evidence="14" id="KW-1185">Reference proteome</keyword>
<comment type="catalytic activity">
    <reaction evidence="8">
        <text>L-threonyl-[protein] + ATP = O-phospho-L-threonyl-[protein] + ADP + H(+)</text>
        <dbReference type="Rhea" id="RHEA:46608"/>
        <dbReference type="Rhea" id="RHEA-COMP:11060"/>
        <dbReference type="Rhea" id="RHEA-COMP:11605"/>
        <dbReference type="ChEBI" id="CHEBI:15378"/>
        <dbReference type="ChEBI" id="CHEBI:30013"/>
        <dbReference type="ChEBI" id="CHEBI:30616"/>
        <dbReference type="ChEBI" id="CHEBI:61977"/>
        <dbReference type="ChEBI" id="CHEBI:456216"/>
        <dbReference type="EC" id="2.7.12.2"/>
    </reaction>
</comment>
<dbReference type="Gene3D" id="1.10.510.10">
    <property type="entry name" value="Transferase(Phosphotransferase) domain 1"/>
    <property type="match status" value="1"/>
</dbReference>
<comment type="catalytic activity">
    <reaction evidence="9">
        <text>L-tyrosyl-[protein] + ATP = O-phospho-L-tyrosyl-[protein] + ADP + H(+)</text>
        <dbReference type="Rhea" id="RHEA:10596"/>
        <dbReference type="Rhea" id="RHEA-COMP:10136"/>
        <dbReference type="Rhea" id="RHEA-COMP:20101"/>
        <dbReference type="ChEBI" id="CHEBI:15378"/>
        <dbReference type="ChEBI" id="CHEBI:30616"/>
        <dbReference type="ChEBI" id="CHEBI:46858"/>
        <dbReference type="ChEBI" id="CHEBI:61978"/>
        <dbReference type="ChEBI" id="CHEBI:456216"/>
        <dbReference type="EC" id="2.7.12.2"/>
    </reaction>
</comment>
<evidence type="ECO:0000256" key="9">
    <source>
        <dbReference type="ARBA" id="ARBA00051693"/>
    </source>
</evidence>
<dbReference type="Proteomes" id="UP001470230">
    <property type="component" value="Unassembled WGS sequence"/>
</dbReference>
<dbReference type="Pfam" id="PF00069">
    <property type="entry name" value="Pkinase"/>
    <property type="match status" value="1"/>
</dbReference>
<feature type="repeat" description="RCC1" evidence="10">
    <location>
        <begin position="247"/>
        <end position="299"/>
    </location>
</feature>
<gene>
    <name evidence="13" type="ORF">M9Y10_036806</name>
</gene>
<name>A0ABR2GTU6_9EUKA</name>
<reference evidence="13 14" key="1">
    <citation type="submission" date="2024-04" db="EMBL/GenBank/DDBJ databases">
        <title>Tritrichomonas musculus Genome.</title>
        <authorList>
            <person name="Alves-Ferreira E."/>
            <person name="Grigg M."/>
            <person name="Lorenzi H."/>
            <person name="Galac M."/>
        </authorList>
    </citation>
    <scope>NUCLEOTIDE SEQUENCE [LARGE SCALE GENOMIC DNA]</scope>
    <source>
        <strain evidence="13 14">EAF2021</strain>
    </source>
</reference>
<dbReference type="EC" id="2.7.12.2" evidence="6"/>
<dbReference type="PROSITE" id="PS50011">
    <property type="entry name" value="PROTEIN_KINASE_DOM"/>
    <property type="match status" value="1"/>
</dbReference>
<dbReference type="PANTHER" id="PTHR48013">
    <property type="entry name" value="DUAL SPECIFICITY MITOGEN-ACTIVATED PROTEIN KINASE KINASE 5-RELATED"/>
    <property type="match status" value="1"/>
</dbReference>
<sequence>MQSLEICGNNIYCCLNESINFLDRVQVVYPPAKSSFNVSTIISYSLGNHNTIVVTNDGNAYGIGLNNEGVISNSFPKPYAEQFTKIELRDINNRPCSVISAVSSSIHTFYMIADKNDSNHKMLAYASLYVKTQFPIILDIGDRVPIALFSGVSCAAIDEEGAILYIDNSTCDFANKKIEPTFLPNFEAATSVAWCNNFIYALGSTGKLFWALENKTLSFSEVPELKGKEVICISGTFRHCIAVTKDEHVFVYGINTNGELGLGQNIKKVYEFTEVLSLRDKKIISAYAGTVHSIFQSSDGKIFTCGSNYNGALLIDIKAPTQYEPIETAITGVSFCITGTFTSAYFKNYIPENIPNRRVDVSKLIRRHEDVGSLETKSDKSDNEEIKMLKEEYEVRIAKQQEEYEEIINIQKEQQEELIKKQQEEYEKRIKDIQDLYEDKIKRQQEEYEKQIKESQDLYEDKIKRQQEEYEEIIKNQKNSYEEQIKTLTKEFECKIANKNKEIQSLELHHVQETGDRKEKTEDNTSHMLQMLKNRIKILDSETILNLEKLEKINSGNFGKVYKVTKKEIYALKVMKVNATHEDFKQFLAEYEIINILLHPNIVKAYGIFLGDETNSPSILLEFCPLSLEEAIIEKKLTNVDLVFSIYQIAEGMKYVHFNHVIHRDLKPTNILITKEGTIKISDFGISKLMSPDDQSMTCGIGTQKFMAPEIIDECSNYDEKVDVYSFGVLLYFILSGGEMPKVKLSDKLSGKKASIPSSFSVFSRQLIDRCWNFEAKDRPNFDEIINEIERNNYNLVDLSESELYEVKSLIKHHKDKIPSY</sequence>
<accession>A0ABR2GTU6</accession>
<proteinExistence type="inferred from homology"/>
<dbReference type="PANTHER" id="PTHR48013:SF9">
    <property type="entry name" value="DUAL SPECIFICITY MITOGEN-ACTIVATED PROTEIN KINASE KINASE 5"/>
    <property type="match status" value="1"/>
</dbReference>
<evidence type="ECO:0000259" key="12">
    <source>
        <dbReference type="PROSITE" id="PS50011"/>
    </source>
</evidence>
<feature type="domain" description="Protein kinase" evidence="12">
    <location>
        <begin position="547"/>
        <end position="797"/>
    </location>
</feature>
<evidence type="ECO:0000313" key="14">
    <source>
        <dbReference type="Proteomes" id="UP001470230"/>
    </source>
</evidence>
<dbReference type="PROSITE" id="PS50012">
    <property type="entry name" value="RCC1_3"/>
    <property type="match status" value="1"/>
</dbReference>
<comment type="catalytic activity">
    <reaction evidence="7">
        <text>L-seryl-[protein] + ATP = O-phospho-L-seryl-[protein] + ADP + H(+)</text>
        <dbReference type="Rhea" id="RHEA:17989"/>
        <dbReference type="Rhea" id="RHEA-COMP:9863"/>
        <dbReference type="Rhea" id="RHEA-COMP:11604"/>
        <dbReference type="ChEBI" id="CHEBI:15378"/>
        <dbReference type="ChEBI" id="CHEBI:29999"/>
        <dbReference type="ChEBI" id="CHEBI:30616"/>
        <dbReference type="ChEBI" id="CHEBI:83421"/>
        <dbReference type="ChEBI" id="CHEBI:456216"/>
        <dbReference type="EC" id="2.7.12.2"/>
    </reaction>
</comment>
<dbReference type="InterPro" id="IPR011009">
    <property type="entry name" value="Kinase-like_dom_sf"/>
</dbReference>
<organism evidence="13 14">
    <name type="scientific">Tritrichomonas musculus</name>
    <dbReference type="NCBI Taxonomy" id="1915356"/>
    <lineage>
        <taxon>Eukaryota</taxon>
        <taxon>Metamonada</taxon>
        <taxon>Parabasalia</taxon>
        <taxon>Tritrichomonadida</taxon>
        <taxon>Tritrichomonadidae</taxon>
        <taxon>Tritrichomonas</taxon>
    </lineage>
</organism>
<dbReference type="InterPro" id="IPR000719">
    <property type="entry name" value="Prot_kinase_dom"/>
</dbReference>
<evidence type="ECO:0000256" key="4">
    <source>
        <dbReference type="ARBA" id="ARBA00022840"/>
    </source>
</evidence>
<dbReference type="SMART" id="SM00220">
    <property type="entry name" value="S_TKc"/>
    <property type="match status" value="1"/>
</dbReference>
<evidence type="ECO:0000256" key="10">
    <source>
        <dbReference type="PROSITE-ProRule" id="PRU00235"/>
    </source>
</evidence>
<dbReference type="EMBL" id="JAPFFF010000060">
    <property type="protein sequence ID" value="KAK8837373.1"/>
    <property type="molecule type" value="Genomic_DNA"/>
</dbReference>
<dbReference type="InterPro" id="IPR009091">
    <property type="entry name" value="RCC1/BLIP-II"/>
</dbReference>
<dbReference type="InterPro" id="IPR000408">
    <property type="entry name" value="Reg_chr_condens"/>
</dbReference>
<evidence type="ECO:0000256" key="3">
    <source>
        <dbReference type="ARBA" id="ARBA00022777"/>
    </source>
</evidence>
<dbReference type="SUPFAM" id="SSF50985">
    <property type="entry name" value="RCC1/BLIP-II"/>
    <property type="match status" value="1"/>
</dbReference>
<evidence type="ECO:0000256" key="2">
    <source>
        <dbReference type="ARBA" id="ARBA00022741"/>
    </source>
</evidence>
<dbReference type="InterPro" id="IPR008271">
    <property type="entry name" value="Ser/Thr_kinase_AS"/>
</dbReference>
<keyword evidence="3" id="KW-0418">Kinase</keyword>
<dbReference type="SUPFAM" id="SSF56112">
    <property type="entry name" value="Protein kinase-like (PK-like)"/>
    <property type="match status" value="1"/>
</dbReference>
<dbReference type="Gene3D" id="2.130.10.30">
    <property type="entry name" value="Regulator of chromosome condensation 1/beta-lactamase-inhibitor protein II"/>
    <property type="match status" value="1"/>
</dbReference>
<evidence type="ECO:0000256" key="11">
    <source>
        <dbReference type="SAM" id="Coils"/>
    </source>
</evidence>
<evidence type="ECO:0000256" key="7">
    <source>
        <dbReference type="ARBA" id="ARBA00049014"/>
    </source>
</evidence>
<dbReference type="PROSITE" id="PS00108">
    <property type="entry name" value="PROTEIN_KINASE_ST"/>
    <property type="match status" value="1"/>
</dbReference>
<keyword evidence="4" id="KW-0067">ATP-binding</keyword>
<keyword evidence="2" id="KW-0547">Nucleotide-binding</keyword>
<comment type="caution">
    <text evidence="13">The sequence shown here is derived from an EMBL/GenBank/DDBJ whole genome shotgun (WGS) entry which is preliminary data.</text>
</comment>
<evidence type="ECO:0000256" key="6">
    <source>
        <dbReference type="ARBA" id="ARBA00038999"/>
    </source>
</evidence>
<protein>
    <recommendedName>
        <fullName evidence="6">mitogen-activated protein kinase kinase</fullName>
        <ecNumber evidence="6">2.7.12.2</ecNumber>
    </recommendedName>
</protein>
<evidence type="ECO:0000313" key="13">
    <source>
        <dbReference type="EMBL" id="KAK8837373.1"/>
    </source>
</evidence>
<feature type="coiled-coil region" evidence="11">
    <location>
        <begin position="383"/>
        <end position="509"/>
    </location>
</feature>
<comment type="similarity">
    <text evidence="5">Belongs to the protein kinase superfamily. STE Ser/Thr protein kinase family. MAP kinase kinase subfamily.</text>
</comment>
<evidence type="ECO:0000256" key="1">
    <source>
        <dbReference type="ARBA" id="ARBA00022679"/>
    </source>
</evidence>
<keyword evidence="11" id="KW-0175">Coiled coil</keyword>